<evidence type="ECO:0000256" key="4">
    <source>
        <dbReference type="ARBA" id="ARBA00022840"/>
    </source>
</evidence>
<evidence type="ECO:0000256" key="5">
    <source>
        <dbReference type="PROSITE-ProRule" id="PRU10141"/>
    </source>
</evidence>
<keyword evidence="2" id="KW-0723">Serine/threonine-protein kinase</keyword>
<dbReference type="Gene3D" id="1.10.510.10">
    <property type="entry name" value="Transferase(Phosphotransferase) domain 1"/>
    <property type="match status" value="1"/>
</dbReference>
<dbReference type="SMART" id="SM00220">
    <property type="entry name" value="S_TKc"/>
    <property type="match status" value="1"/>
</dbReference>
<dbReference type="Pfam" id="PF00498">
    <property type="entry name" value="FHA"/>
    <property type="match status" value="2"/>
</dbReference>
<dbReference type="InterPro" id="IPR017441">
    <property type="entry name" value="Protein_kinase_ATP_BS"/>
</dbReference>
<dbReference type="SUPFAM" id="SSF56112">
    <property type="entry name" value="Protein kinase-like (PK-like)"/>
    <property type="match status" value="1"/>
</dbReference>
<keyword evidence="3 5" id="KW-0547">Nucleotide-binding</keyword>
<dbReference type="InterPro" id="IPR059179">
    <property type="entry name" value="MLKL-like_MCAfunc"/>
</dbReference>
<comment type="similarity">
    <text evidence="1">Belongs to the protein kinase superfamily. CAMK Ser/Thr protein kinase family. CHEK2 subfamily.</text>
</comment>
<evidence type="ECO:0000256" key="1">
    <source>
        <dbReference type="ARBA" id="ARBA00005575"/>
    </source>
</evidence>
<dbReference type="GO" id="GO:0005524">
    <property type="term" value="F:ATP binding"/>
    <property type="evidence" value="ECO:0007669"/>
    <property type="project" value="UniProtKB-UniRule"/>
</dbReference>
<dbReference type="CDD" id="cd00060">
    <property type="entry name" value="FHA"/>
    <property type="match status" value="1"/>
</dbReference>
<dbReference type="GO" id="GO:0007166">
    <property type="term" value="P:cell surface receptor signaling pathway"/>
    <property type="evidence" value="ECO:0007669"/>
    <property type="project" value="InterPro"/>
</dbReference>
<dbReference type="InterPro" id="IPR001245">
    <property type="entry name" value="Ser-Thr/Tyr_kinase_cat_dom"/>
</dbReference>
<dbReference type="InterPro" id="IPR000253">
    <property type="entry name" value="FHA_dom"/>
</dbReference>
<dbReference type="InterPro" id="IPR036537">
    <property type="entry name" value="Adaptor_Cbl_N_dom_sf"/>
</dbReference>
<dbReference type="Pfam" id="PF07714">
    <property type="entry name" value="PK_Tyr_Ser-Thr"/>
    <property type="match status" value="1"/>
</dbReference>
<feature type="coiled-coil region" evidence="6">
    <location>
        <begin position="147"/>
        <end position="181"/>
    </location>
</feature>
<dbReference type="Gene3D" id="1.20.930.20">
    <property type="entry name" value="Adaptor protein Cbl, N-terminal domain"/>
    <property type="match status" value="1"/>
</dbReference>
<evidence type="ECO:0000313" key="9">
    <source>
        <dbReference type="EMBL" id="KAJ7624396.1"/>
    </source>
</evidence>
<protein>
    <submittedName>
        <fullName evidence="9">Kinase-like domain-containing protein</fullName>
    </submittedName>
</protein>
<keyword evidence="4 5" id="KW-0067">ATP-binding</keyword>
<proteinExistence type="inferred from homology"/>
<feature type="domain" description="Protein kinase" evidence="8">
    <location>
        <begin position="236"/>
        <end position="491"/>
    </location>
</feature>
<reference evidence="9" key="1">
    <citation type="submission" date="2023-03" db="EMBL/GenBank/DDBJ databases">
        <title>Massive genome expansion in bonnet fungi (Mycena s.s.) driven by repeated elements and novel gene families across ecological guilds.</title>
        <authorList>
            <consortium name="Lawrence Berkeley National Laboratory"/>
            <person name="Harder C.B."/>
            <person name="Miyauchi S."/>
            <person name="Viragh M."/>
            <person name="Kuo A."/>
            <person name="Thoen E."/>
            <person name="Andreopoulos B."/>
            <person name="Lu D."/>
            <person name="Skrede I."/>
            <person name="Drula E."/>
            <person name="Henrissat B."/>
            <person name="Morin E."/>
            <person name="Kohler A."/>
            <person name="Barry K."/>
            <person name="LaButti K."/>
            <person name="Morin E."/>
            <person name="Salamov A."/>
            <person name="Lipzen A."/>
            <person name="Mereny Z."/>
            <person name="Hegedus B."/>
            <person name="Baldrian P."/>
            <person name="Stursova M."/>
            <person name="Weitz H."/>
            <person name="Taylor A."/>
            <person name="Grigoriev I.V."/>
            <person name="Nagy L.G."/>
            <person name="Martin F."/>
            <person name="Kauserud H."/>
        </authorList>
    </citation>
    <scope>NUCLEOTIDE SEQUENCE</scope>
    <source>
        <strain evidence="9">9284</strain>
    </source>
</reference>
<dbReference type="InterPro" id="IPR008984">
    <property type="entry name" value="SMAD_FHA_dom_sf"/>
</dbReference>
<comment type="caution">
    <text evidence="9">The sequence shown here is derived from an EMBL/GenBank/DDBJ whole genome shotgun (WGS) entry which is preliminary data.</text>
</comment>
<evidence type="ECO:0000259" key="7">
    <source>
        <dbReference type="PROSITE" id="PS50006"/>
    </source>
</evidence>
<dbReference type="InterPro" id="IPR051681">
    <property type="entry name" value="Ser/Thr_Kinases-Pseudokinases"/>
</dbReference>
<dbReference type="SUPFAM" id="SSF49879">
    <property type="entry name" value="SMAD/FHA domain"/>
    <property type="match status" value="2"/>
</dbReference>
<dbReference type="SMART" id="SM00240">
    <property type="entry name" value="FHA"/>
    <property type="match status" value="2"/>
</dbReference>
<keyword evidence="10" id="KW-1185">Reference proteome</keyword>
<dbReference type="CDD" id="cd21037">
    <property type="entry name" value="MLKL_NTD"/>
    <property type="match status" value="1"/>
</dbReference>
<evidence type="ECO:0000256" key="3">
    <source>
        <dbReference type="ARBA" id="ARBA00022741"/>
    </source>
</evidence>
<sequence>MSLDAVLNTLLGIQPVPGLSLAFRTLRFIVNCIQQVSESRRQLEELAKSVAQLLAALNAEFSAARLVESTSAGALGDLDSLLKDVQKFVQKEQERGFFKALLHQDTRISGVEGFYRRIGTVVNSFQESTSSMISALWNVQTALNNDRQARKDDVDALNKRLKNLERNQAELRRVLDVNQGNMMAMMVSIERKLANQRVERMSTVEETFYDHARQYLSVLSGQQVKVEDWMITPYEVDFGKEVGSGGFGRVYRGTWHRTAVAIKVVRNVAGVTPRVEVLRREIEIWSTLRHPNILQFLGANTLDEQPFIVMPYIPYTARQFLHKTREFDPVYILRDISLGLEYLHSRTICHGDLKGANVLVDDANRALLCDFGLSRVKADVTSRTVGMAENGPPIVGSRNWMAPELFTGAPPSTRSDMYAFGMTVYELYADEDPLCHIRNHDFVELVCRQDLRPPRPAKIARLTDSMWDLATACWTKRSSERPTSRKVHDVILHLITEVKRKKVKKVVKPTNGLPIIPPSGVPPFIPVIPNNGAPILPPVIPPTAPGRLPPPPFIPTPTQPQGFIIIQPTSPPIARQSSTPKSHTLRLTSNIHYLRFVPIKGPIPLNGSFIHGPVVCKMAEGLTPISFGRTRAYTSDLTGISMGVIQNQQNMDDDAWYRKEISPLQAEICAIPGPRFLIRDTKSSNGTYVNGSPLSSLCLARELNSGDTVQFGRGADSVMMLVEFQQPASSQNIRADLSGPMQPPLDQRTQDLQNGRLAMTSSLDHSIFLQLIEKIAPKSPPSSSTKPTFGSILCRIVEHAPPLSIGRWDPVDTAASEGILLESTTVSRDHARLLYHGGPLLIRDWHSRNGTFLNGSSVGKGVWTAIKDRDVLELQDPAERRQGLQGVLATVRIWEVL</sequence>
<evidence type="ECO:0000256" key="2">
    <source>
        <dbReference type="ARBA" id="ARBA00022527"/>
    </source>
</evidence>
<dbReference type="AlphaFoldDB" id="A0AAD7FH94"/>
<dbReference type="PROSITE" id="PS00107">
    <property type="entry name" value="PROTEIN_KINASE_ATP"/>
    <property type="match status" value="1"/>
</dbReference>
<keyword evidence="6" id="KW-0175">Coiled coil</keyword>
<dbReference type="Gene3D" id="3.30.200.20">
    <property type="entry name" value="Phosphorylase Kinase, domain 1"/>
    <property type="match status" value="1"/>
</dbReference>
<dbReference type="Gene3D" id="2.60.200.20">
    <property type="match status" value="2"/>
</dbReference>
<keyword evidence="9" id="KW-0418">Kinase</keyword>
<organism evidence="9 10">
    <name type="scientific">Roridomyces roridus</name>
    <dbReference type="NCBI Taxonomy" id="1738132"/>
    <lineage>
        <taxon>Eukaryota</taxon>
        <taxon>Fungi</taxon>
        <taxon>Dikarya</taxon>
        <taxon>Basidiomycota</taxon>
        <taxon>Agaricomycotina</taxon>
        <taxon>Agaricomycetes</taxon>
        <taxon>Agaricomycetidae</taxon>
        <taxon>Agaricales</taxon>
        <taxon>Marasmiineae</taxon>
        <taxon>Mycenaceae</taxon>
        <taxon>Roridomyces</taxon>
    </lineage>
</organism>
<feature type="domain" description="FHA" evidence="7">
    <location>
        <begin position="625"/>
        <end position="694"/>
    </location>
</feature>
<dbReference type="PROSITE" id="PS00108">
    <property type="entry name" value="PROTEIN_KINASE_ST"/>
    <property type="match status" value="1"/>
</dbReference>
<name>A0AAD7FH94_9AGAR</name>
<dbReference type="EMBL" id="JARKIF010000013">
    <property type="protein sequence ID" value="KAJ7624396.1"/>
    <property type="molecule type" value="Genomic_DNA"/>
</dbReference>
<accession>A0AAD7FH94</accession>
<dbReference type="PANTHER" id="PTHR44329">
    <property type="entry name" value="SERINE/THREONINE-PROTEIN KINASE TNNI3K-RELATED"/>
    <property type="match status" value="1"/>
</dbReference>
<dbReference type="PROSITE" id="PS50006">
    <property type="entry name" value="FHA_DOMAIN"/>
    <property type="match status" value="2"/>
</dbReference>
<dbReference type="PROSITE" id="PS50011">
    <property type="entry name" value="PROTEIN_KINASE_DOM"/>
    <property type="match status" value="1"/>
</dbReference>
<dbReference type="Proteomes" id="UP001221142">
    <property type="component" value="Unassembled WGS sequence"/>
</dbReference>
<dbReference type="InterPro" id="IPR011009">
    <property type="entry name" value="Kinase-like_dom_sf"/>
</dbReference>
<evidence type="ECO:0000256" key="6">
    <source>
        <dbReference type="SAM" id="Coils"/>
    </source>
</evidence>
<dbReference type="InterPro" id="IPR008271">
    <property type="entry name" value="Ser/Thr_kinase_AS"/>
</dbReference>
<evidence type="ECO:0000313" key="10">
    <source>
        <dbReference type="Proteomes" id="UP001221142"/>
    </source>
</evidence>
<keyword evidence="9" id="KW-0808">Transferase</keyword>
<feature type="domain" description="FHA" evidence="7">
    <location>
        <begin position="803"/>
        <end position="858"/>
    </location>
</feature>
<dbReference type="InterPro" id="IPR000719">
    <property type="entry name" value="Prot_kinase_dom"/>
</dbReference>
<evidence type="ECO:0000259" key="8">
    <source>
        <dbReference type="PROSITE" id="PS50011"/>
    </source>
</evidence>
<dbReference type="GO" id="GO:0004674">
    <property type="term" value="F:protein serine/threonine kinase activity"/>
    <property type="evidence" value="ECO:0007669"/>
    <property type="project" value="UniProtKB-KW"/>
</dbReference>
<feature type="binding site" evidence="5">
    <location>
        <position position="263"/>
    </location>
    <ligand>
        <name>ATP</name>
        <dbReference type="ChEBI" id="CHEBI:30616"/>
    </ligand>
</feature>
<gene>
    <name evidence="9" type="ORF">FB45DRAFT_1060718</name>
</gene>